<dbReference type="InterPro" id="IPR013517">
    <property type="entry name" value="FG-GAP"/>
</dbReference>
<feature type="chain" id="PRO_5016251160" evidence="2">
    <location>
        <begin position="27"/>
        <end position="555"/>
    </location>
</feature>
<dbReference type="Proteomes" id="UP000269883">
    <property type="component" value="Chromosome"/>
</dbReference>
<keyword evidence="4" id="KW-1185">Reference proteome</keyword>
<dbReference type="AlphaFoldDB" id="A0A2Z6AU77"/>
<feature type="signal peptide" evidence="2">
    <location>
        <begin position="1"/>
        <end position="26"/>
    </location>
</feature>
<dbReference type="RefSeq" id="WP_126375589.1">
    <property type="nucleotide sequence ID" value="NZ_AP017378.1"/>
</dbReference>
<evidence type="ECO:0000256" key="1">
    <source>
        <dbReference type="ARBA" id="ARBA00022729"/>
    </source>
</evidence>
<evidence type="ECO:0000313" key="4">
    <source>
        <dbReference type="Proteomes" id="UP000269883"/>
    </source>
</evidence>
<evidence type="ECO:0000313" key="3">
    <source>
        <dbReference type="EMBL" id="BBD06778.1"/>
    </source>
</evidence>
<organism evidence="3 4">
    <name type="scientific">Desulfovibrio ferrophilus</name>
    <dbReference type="NCBI Taxonomy" id="241368"/>
    <lineage>
        <taxon>Bacteria</taxon>
        <taxon>Pseudomonadati</taxon>
        <taxon>Thermodesulfobacteriota</taxon>
        <taxon>Desulfovibrionia</taxon>
        <taxon>Desulfovibrionales</taxon>
        <taxon>Desulfovibrionaceae</taxon>
        <taxon>Desulfovibrio</taxon>
    </lineage>
</organism>
<reference evidence="3 4" key="1">
    <citation type="journal article" date="2018" name="Sci. Adv.">
        <title>Multi-heme cytochromes provide a pathway for survival in energy-limited environments.</title>
        <authorList>
            <person name="Deng X."/>
            <person name="Dohmae N."/>
            <person name="Nealson K.H."/>
            <person name="Hashimoto K."/>
            <person name="Okamoto A."/>
        </authorList>
    </citation>
    <scope>NUCLEOTIDE SEQUENCE [LARGE SCALE GENOMIC DNA]</scope>
    <source>
        <strain evidence="3 4">IS5</strain>
    </source>
</reference>
<dbReference type="PROSITE" id="PS51257">
    <property type="entry name" value="PROKAR_LIPOPROTEIN"/>
    <property type="match status" value="1"/>
</dbReference>
<dbReference type="OrthoDB" id="5492154at2"/>
<proteinExistence type="predicted"/>
<dbReference type="PANTHER" id="PTHR46580">
    <property type="entry name" value="SENSOR KINASE-RELATED"/>
    <property type="match status" value="1"/>
</dbReference>
<dbReference type="Gene3D" id="2.130.10.130">
    <property type="entry name" value="Integrin alpha, N-terminal"/>
    <property type="match status" value="1"/>
</dbReference>
<dbReference type="InterPro" id="IPR028994">
    <property type="entry name" value="Integrin_alpha_N"/>
</dbReference>
<keyword evidence="1 2" id="KW-0732">Signal</keyword>
<accession>A0A2Z6AU77</accession>
<sequence length="555" mass="60413">MIDRRMMVLVSLVALSLVLGACTVHMTGTGENSVNATAIPFNKTYDFSTNPSWDPATSGDYGTGLALVDINGDNYPDMVVSSGNDKALQCVQVFYNDKNGNFKTSPDWHSTDRQHHGLLAVGDIDGNGYVDVAVSVFLGNQSEYVGGGAKVYMNHGPPNFLETTPSWQVTGFPSFGLDLGDIDGDGDLDLAVACGEPIPGIESFAKCSFEGQASRVSARNKVNANPDPPFNCQQVVYRNDGGTLGSTPWWKSDDAYVAMACQFADVNMDGLLDLAFPAAPVRVYLGQLDGTLATSPSWQSVDINYYGNGIDFAATMHPSWASRPDTVPTLATSANNYIGNGRGGFSLYRFLDPYIIRYAPHVSVPDWQSAQGGWGSAVLLADLNSDGNLDLVTHRWNEPGRNDLDGTLLVYTGDDAMVSATPQWESDSVSVIEHISASDLNGKDTFYATTTFEVTQDWINDHWLPGQSQVGMHVVYLPHQLVADVFSITKNGQALTARTDYTVVPGRNYVSFNVPLQLNDKVVIAYFSPLNPDLIYTNWNCEKGNYIYYNTNGYK</sequence>
<protein>
    <submittedName>
        <fullName evidence="3">FG-GAP repeat protein</fullName>
    </submittedName>
</protein>
<dbReference type="Pfam" id="PF13517">
    <property type="entry name" value="FG-GAP_3"/>
    <property type="match status" value="1"/>
</dbReference>
<gene>
    <name evidence="3" type="ORF">DFE_0052</name>
</gene>
<evidence type="ECO:0000256" key="2">
    <source>
        <dbReference type="SAM" id="SignalP"/>
    </source>
</evidence>
<dbReference type="KEGG" id="dfl:DFE_0052"/>
<dbReference type="PANTHER" id="PTHR46580:SF4">
    <property type="entry name" value="ATP_GTP-BINDING PROTEIN"/>
    <property type="match status" value="1"/>
</dbReference>
<dbReference type="EMBL" id="AP017378">
    <property type="protein sequence ID" value="BBD06778.1"/>
    <property type="molecule type" value="Genomic_DNA"/>
</dbReference>
<dbReference type="SUPFAM" id="SSF69318">
    <property type="entry name" value="Integrin alpha N-terminal domain"/>
    <property type="match status" value="2"/>
</dbReference>
<name>A0A2Z6AU77_9BACT</name>